<reference evidence="1" key="5">
    <citation type="submission" date="2025-09" db="UniProtKB">
        <authorList>
            <consortium name="Ensembl"/>
        </authorList>
    </citation>
    <scope>IDENTIFICATION</scope>
</reference>
<evidence type="ECO:0000313" key="2">
    <source>
        <dbReference type="Proteomes" id="UP000314986"/>
    </source>
</evidence>
<sequence>CRLLTYSLGLVPRGVRHLASCEIFATVSRDEHGTGTANVQAGSALLAKGGVCYLGELCTHKKDKLQLLQTVLETRSTTVFISGKKFGEDQQMAFPIECNFWALSDADAYPKKTMQREDAAFGLVVGHDHLVLVAAFEQVAVFQHHPPFKNFYIFGRLFFKSFFLKKGIKLVISITV</sequence>
<reference evidence="2" key="2">
    <citation type="journal article" date="2007" name="PLoS Biol.">
        <title>Survey sequencing and comparative analysis of the elephant shark (Callorhinchus milii) genome.</title>
        <authorList>
            <person name="Venkatesh B."/>
            <person name="Kirkness E.F."/>
            <person name="Loh Y.H."/>
            <person name="Halpern A.L."/>
            <person name="Lee A.P."/>
            <person name="Johnson J."/>
            <person name="Dandona N."/>
            <person name="Viswanathan L.D."/>
            <person name="Tay A."/>
            <person name="Venter J.C."/>
            <person name="Strausberg R.L."/>
            <person name="Brenner S."/>
        </authorList>
    </citation>
    <scope>NUCLEOTIDE SEQUENCE [LARGE SCALE GENOMIC DNA]</scope>
</reference>
<dbReference type="InterPro" id="IPR027417">
    <property type="entry name" value="P-loop_NTPase"/>
</dbReference>
<organism evidence="1 2">
    <name type="scientific">Callorhinchus milii</name>
    <name type="common">Ghost shark</name>
    <dbReference type="NCBI Taxonomy" id="7868"/>
    <lineage>
        <taxon>Eukaryota</taxon>
        <taxon>Metazoa</taxon>
        <taxon>Chordata</taxon>
        <taxon>Craniata</taxon>
        <taxon>Vertebrata</taxon>
        <taxon>Chondrichthyes</taxon>
        <taxon>Holocephali</taxon>
        <taxon>Chimaeriformes</taxon>
        <taxon>Callorhinchidae</taxon>
        <taxon>Callorhinchus</taxon>
    </lineage>
</organism>
<dbReference type="GeneTree" id="ENSGT00940000166241"/>
<dbReference type="Proteomes" id="UP000314986">
    <property type="component" value="Unassembled WGS sequence"/>
</dbReference>
<dbReference type="AlphaFoldDB" id="A0A4W3GCQ2"/>
<dbReference type="Gene3D" id="3.40.50.300">
    <property type="entry name" value="P-loop containing nucleotide triphosphate hydrolases"/>
    <property type="match status" value="1"/>
</dbReference>
<dbReference type="Ensembl" id="ENSCMIT00000001129.1">
    <property type="protein sequence ID" value="ENSCMIP00000001076.1"/>
    <property type="gene ID" value="ENSCMIG00000000717.1"/>
</dbReference>
<name>A0A4W3GCQ2_CALMI</name>
<reference evidence="2" key="1">
    <citation type="journal article" date="2006" name="Science">
        <title>Ancient noncoding elements conserved in the human genome.</title>
        <authorList>
            <person name="Venkatesh B."/>
            <person name="Kirkness E.F."/>
            <person name="Loh Y.H."/>
            <person name="Halpern A.L."/>
            <person name="Lee A.P."/>
            <person name="Johnson J."/>
            <person name="Dandona N."/>
            <person name="Viswanathan L.D."/>
            <person name="Tay A."/>
            <person name="Venter J.C."/>
            <person name="Strausberg R.L."/>
            <person name="Brenner S."/>
        </authorList>
    </citation>
    <scope>NUCLEOTIDE SEQUENCE [LARGE SCALE GENOMIC DNA]</scope>
</reference>
<reference evidence="2" key="3">
    <citation type="journal article" date="2014" name="Nature">
        <title>Elephant shark genome provides unique insights into gnathostome evolution.</title>
        <authorList>
            <consortium name="International Elephant Shark Genome Sequencing Consortium"/>
            <person name="Venkatesh B."/>
            <person name="Lee A.P."/>
            <person name="Ravi V."/>
            <person name="Maurya A.K."/>
            <person name="Lian M.M."/>
            <person name="Swann J.B."/>
            <person name="Ohta Y."/>
            <person name="Flajnik M.F."/>
            <person name="Sutoh Y."/>
            <person name="Kasahara M."/>
            <person name="Hoon S."/>
            <person name="Gangu V."/>
            <person name="Roy S.W."/>
            <person name="Irimia M."/>
            <person name="Korzh V."/>
            <person name="Kondrychyn I."/>
            <person name="Lim Z.W."/>
            <person name="Tay B.H."/>
            <person name="Tohari S."/>
            <person name="Kong K.W."/>
            <person name="Ho S."/>
            <person name="Lorente-Galdos B."/>
            <person name="Quilez J."/>
            <person name="Marques-Bonet T."/>
            <person name="Raney B.J."/>
            <person name="Ingham P.W."/>
            <person name="Tay A."/>
            <person name="Hillier L.W."/>
            <person name="Minx P."/>
            <person name="Boehm T."/>
            <person name="Wilson R.K."/>
            <person name="Brenner S."/>
            <person name="Warren W.C."/>
        </authorList>
    </citation>
    <scope>NUCLEOTIDE SEQUENCE [LARGE SCALE GENOMIC DNA]</scope>
</reference>
<evidence type="ECO:0008006" key="3">
    <source>
        <dbReference type="Google" id="ProtNLM"/>
    </source>
</evidence>
<proteinExistence type="predicted"/>
<keyword evidence="2" id="KW-1185">Reference proteome</keyword>
<accession>A0A4W3GCQ2</accession>
<protein>
    <recommendedName>
        <fullName evidence="3">MCM domain-containing protein</fullName>
    </recommendedName>
</protein>
<reference evidence="1" key="4">
    <citation type="submission" date="2025-08" db="UniProtKB">
        <authorList>
            <consortium name="Ensembl"/>
        </authorList>
    </citation>
    <scope>IDENTIFICATION</scope>
</reference>
<evidence type="ECO:0000313" key="1">
    <source>
        <dbReference type="Ensembl" id="ENSCMIP00000001076.1"/>
    </source>
</evidence>